<dbReference type="GO" id="GO:0071949">
    <property type="term" value="F:FAD binding"/>
    <property type="evidence" value="ECO:0007669"/>
    <property type="project" value="InterPro"/>
</dbReference>
<keyword evidence="6" id="KW-1185">Reference proteome</keyword>
<dbReference type="Pfam" id="PF01565">
    <property type="entry name" value="FAD_binding_4"/>
    <property type="match status" value="1"/>
</dbReference>
<keyword evidence="2" id="KW-0274">FAD</keyword>
<dbReference type="InterPro" id="IPR016169">
    <property type="entry name" value="FAD-bd_PCMH_sub2"/>
</dbReference>
<dbReference type="PANTHER" id="PTHR11748:SF103">
    <property type="entry name" value="GLYCOLATE OXIDASE SUBUNIT GLCE"/>
    <property type="match status" value="1"/>
</dbReference>
<dbReference type="InterPro" id="IPR016166">
    <property type="entry name" value="FAD-bd_PCMH"/>
</dbReference>
<dbReference type="EMBL" id="CP003249">
    <property type="protein sequence ID" value="AFV76823.1"/>
    <property type="molecule type" value="Genomic_DNA"/>
</dbReference>
<dbReference type="PATRIC" id="fig|751945.3.peg.1773"/>
<dbReference type="OrthoDB" id="9767256at2"/>
<gene>
    <name evidence="5" type="ORF">Theos_1804</name>
</gene>
<evidence type="ECO:0000313" key="6">
    <source>
        <dbReference type="Proteomes" id="UP000000211"/>
    </source>
</evidence>
<dbReference type="PANTHER" id="PTHR11748">
    <property type="entry name" value="D-LACTATE DEHYDROGENASE"/>
    <property type="match status" value="1"/>
</dbReference>
<reference evidence="5 6" key="1">
    <citation type="journal article" date="2013" name="Genome Announc.">
        <title>Whole Genome Sequencing of Thermus oshimai JL-2 and Thermus thermophilus JL-18, Incomplete Denitrifiers from the United States Great Basin.</title>
        <authorList>
            <person name="Murugapiran S.K."/>
            <person name="Huntemann M."/>
            <person name="Wei C.L."/>
            <person name="Han J."/>
            <person name="Detter J.C."/>
            <person name="Han C.S."/>
            <person name="Erkkila T.H."/>
            <person name="Teshima H."/>
            <person name="Chen A."/>
            <person name="Kyrpides N."/>
            <person name="Mavrommatis K."/>
            <person name="Markowitz V."/>
            <person name="Szeto E."/>
            <person name="Ivanova N."/>
            <person name="Pagani I."/>
            <person name="Lam J."/>
            <person name="McDonald A.I."/>
            <person name="Dodsworth J.A."/>
            <person name="Pati A."/>
            <person name="Goodwin L."/>
            <person name="Peters L."/>
            <person name="Pitluck S."/>
            <person name="Woyke T."/>
            <person name="Hedlund B.P."/>
        </authorList>
    </citation>
    <scope>NUCLEOTIDE SEQUENCE</scope>
    <source>
        <strain evidence="5 6">JL-2</strain>
    </source>
</reference>
<dbReference type="KEGG" id="tos:Theos_1804"/>
<feature type="domain" description="FAD-binding PCMH-type" evidence="4">
    <location>
        <begin position="1"/>
        <end position="169"/>
    </location>
</feature>
<dbReference type="SUPFAM" id="SSF55103">
    <property type="entry name" value="FAD-linked oxidases, C-terminal domain"/>
    <property type="match status" value="1"/>
</dbReference>
<dbReference type="InterPro" id="IPR036318">
    <property type="entry name" value="FAD-bd_PCMH-like_sf"/>
</dbReference>
<keyword evidence="1" id="KW-0285">Flavoprotein</keyword>
<evidence type="ECO:0000313" key="5">
    <source>
        <dbReference type="EMBL" id="AFV76823.1"/>
    </source>
</evidence>
<dbReference type="HOGENOM" id="CLU_017779_0_0_0"/>
<dbReference type="AlphaFoldDB" id="K7QY44"/>
<name>K7QY44_THEOS</name>
<dbReference type="STRING" id="751945.Theos_1804"/>
<dbReference type="Gene3D" id="3.30.465.10">
    <property type="match status" value="1"/>
</dbReference>
<accession>K7QY44</accession>
<dbReference type="RefSeq" id="WP_016330002.1">
    <property type="nucleotide sequence ID" value="NC_019386.1"/>
</dbReference>
<dbReference type="PROSITE" id="PS51387">
    <property type="entry name" value="FAD_PCMH"/>
    <property type="match status" value="1"/>
</dbReference>
<protein>
    <submittedName>
        <fullName evidence="5">FAD/FMN-dependent dehydrogenase</fullName>
    </submittedName>
</protein>
<evidence type="ECO:0000256" key="3">
    <source>
        <dbReference type="SAM" id="MobiDB-lite"/>
    </source>
</evidence>
<dbReference type="GO" id="GO:0003824">
    <property type="term" value="F:catalytic activity"/>
    <property type="evidence" value="ECO:0007669"/>
    <property type="project" value="InterPro"/>
</dbReference>
<dbReference type="SUPFAM" id="SSF56176">
    <property type="entry name" value="FAD-binding/transporter-associated domain-like"/>
    <property type="match status" value="1"/>
</dbReference>
<feature type="region of interest" description="Disordered" evidence="3">
    <location>
        <begin position="1"/>
        <end position="36"/>
    </location>
</feature>
<dbReference type="eggNOG" id="COG0277">
    <property type="taxonomic scope" value="Bacteria"/>
</dbReference>
<proteinExistence type="predicted"/>
<dbReference type="InterPro" id="IPR016164">
    <property type="entry name" value="FAD-linked_Oxase-like_C"/>
</dbReference>
<organism evidence="5 6">
    <name type="scientific">Thermus oshimai JL-2</name>
    <dbReference type="NCBI Taxonomy" id="751945"/>
    <lineage>
        <taxon>Bacteria</taxon>
        <taxon>Thermotogati</taxon>
        <taxon>Deinococcota</taxon>
        <taxon>Deinococci</taxon>
        <taxon>Thermales</taxon>
        <taxon>Thermaceae</taxon>
        <taxon>Thermus</taxon>
    </lineage>
</organism>
<evidence type="ECO:0000256" key="2">
    <source>
        <dbReference type="ARBA" id="ARBA00022827"/>
    </source>
</evidence>
<dbReference type="Proteomes" id="UP000000211">
    <property type="component" value="Chromosome"/>
</dbReference>
<evidence type="ECO:0000256" key="1">
    <source>
        <dbReference type="ARBA" id="ARBA00022630"/>
    </source>
</evidence>
<dbReference type="InterPro" id="IPR006094">
    <property type="entry name" value="Oxid_FAD_bind_N"/>
</dbReference>
<sequence length="345" mass="37102">MLRPKTPEEVQEAVLAHPRLRVRGSGSKPALSEPEEGEALLDLSQLKGVVEYDPEELVLVARAGTRVAEVEALLKAHGQHLPFHPPLSAPGATLGGTVAAGLSGPLAQRFGGVRDFLLGVRFVDGQGRLLKGGGKVVKNAAGFPFHRLMVGALGAFGVLVELAFKVFPAPPATRTLRVAFPSLEEALSALERLLLAPLDLMALDLLPPNALEVRIGGFPEALGPRLEKLKRLLGRDGEVLEEDEAHWEGVRNLAFLEGPLLLKVPSRLDLIPLLEGLPLGRRRYLLGGNVLYAEGDGEALKALRARGLAHLVLKGAEDPLFPRPQNPFFQKVKAALDPLGRFPLR</sequence>
<evidence type="ECO:0000259" key="4">
    <source>
        <dbReference type="PROSITE" id="PS51387"/>
    </source>
</evidence>